<dbReference type="PROSITE" id="PS50865">
    <property type="entry name" value="ZF_MYND_2"/>
    <property type="match status" value="1"/>
</dbReference>
<evidence type="ECO:0000313" key="7">
    <source>
        <dbReference type="EMBL" id="KAK8083962.1"/>
    </source>
</evidence>
<proteinExistence type="predicted"/>
<dbReference type="SUPFAM" id="SSF144232">
    <property type="entry name" value="HIT/MYND zinc finger-like"/>
    <property type="match status" value="1"/>
</dbReference>
<feature type="compositionally biased region" description="Polar residues" evidence="5">
    <location>
        <begin position="563"/>
        <end position="583"/>
    </location>
</feature>
<dbReference type="Pfam" id="PF01753">
    <property type="entry name" value="zf-MYND"/>
    <property type="match status" value="1"/>
</dbReference>
<accession>A0ABR1WLP8</accession>
<keyword evidence="1" id="KW-0479">Metal-binding</keyword>
<gene>
    <name evidence="7" type="ORF">PG996_002743</name>
</gene>
<evidence type="ECO:0000256" key="5">
    <source>
        <dbReference type="SAM" id="MobiDB-lite"/>
    </source>
</evidence>
<evidence type="ECO:0000259" key="6">
    <source>
        <dbReference type="PROSITE" id="PS50865"/>
    </source>
</evidence>
<feature type="domain" description="MYND-type" evidence="6">
    <location>
        <begin position="141"/>
        <end position="187"/>
    </location>
</feature>
<dbReference type="Gene3D" id="6.10.140.2220">
    <property type="match status" value="1"/>
</dbReference>
<name>A0ABR1WLP8_9PEZI</name>
<keyword evidence="3" id="KW-0862">Zinc</keyword>
<sequence length="603" mass="66969">MDAVEKLFRGFPDPESDERDIRDQGSSLTQAAKFHAPLAAFRHTTSVDPDHARLKKHVESAISGENSMDPNFFRQKIVELALSKSDIPDDGSAKSKLLLYHRWIGQGRKDSARPFLPTAASLQDDSSLAYLPSQLVNPYACATCGNGDAHACQGCLVTLDSQHVIFKTVYCSKECQAADWPKHKASCASLKMIGRAAFLIRDLFIMFQGFNYTDRVTGVREKEGVLYKFVATHDELAFLGKAVPQPFPKELTSSDEALRACLTEQECDEPYSTFKCVVDYFLSPICKKIDEVQVDVRNAHQPTTIINSSAVVNGMLLTHRVLQVELRSGEKVVIDLTGAQFGWQEPVSHWKPWASQRVYGKTGHLGYGNALMVKNQSNMMVGIGGGWLPKVDAFREKQVKAMLSAITDTIQTQQPGTGGSISKVLKLPNYESFRSELMTAARHALETGYAELQASKKLRLYWEASGQGGNHQVIDTTEQSEQVLEKVWLGHAEYRRHKNYTPMLQTIWARRCEDNEVVTAARRLGLRLRFTSSEGRSAGPMPGNTPANSHSFLSQFQSLDMINPDGSSISLPTNHSPGGNYTPPTSPEEIEKLLQRFLARRGA</sequence>
<feature type="region of interest" description="Disordered" evidence="5">
    <location>
        <begin position="563"/>
        <end position="589"/>
    </location>
</feature>
<evidence type="ECO:0000256" key="4">
    <source>
        <dbReference type="PROSITE-ProRule" id="PRU00134"/>
    </source>
</evidence>
<keyword evidence="8" id="KW-1185">Reference proteome</keyword>
<organism evidence="7 8">
    <name type="scientific">Apiospora saccharicola</name>
    <dbReference type="NCBI Taxonomy" id="335842"/>
    <lineage>
        <taxon>Eukaryota</taxon>
        <taxon>Fungi</taxon>
        <taxon>Dikarya</taxon>
        <taxon>Ascomycota</taxon>
        <taxon>Pezizomycotina</taxon>
        <taxon>Sordariomycetes</taxon>
        <taxon>Xylariomycetidae</taxon>
        <taxon>Amphisphaeriales</taxon>
        <taxon>Apiosporaceae</taxon>
        <taxon>Apiospora</taxon>
    </lineage>
</organism>
<dbReference type="EMBL" id="JAQQWM010000001">
    <property type="protein sequence ID" value="KAK8083962.1"/>
    <property type="molecule type" value="Genomic_DNA"/>
</dbReference>
<feature type="region of interest" description="Disordered" evidence="5">
    <location>
        <begin position="1"/>
        <end position="26"/>
    </location>
</feature>
<evidence type="ECO:0000256" key="1">
    <source>
        <dbReference type="ARBA" id="ARBA00022723"/>
    </source>
</evidence>
<reference evidence="7 8" key="1">
    <citation type="submission" date="2023-01" db="EMBL/GenBank/DDBJ databases">
        <title>Analysis of 21 Apiospora genomes using comparative genomics revels a genus with tremendous synthesis potential of carbohydrate active enzymes and secondary metabolites.</title>
        <authorList>
            <person name="Sorensen T."/>
        </authorList>
    </citation>
    <scope>NUCLEOTIDE SEQUENCE [LARGE SCALE GENOMIC DNA]</scope>
    <source>
        <strain evidence="7 8">CBS 83171</strain>
    </source>
</reference>
<dbReference type="Proteomes" id="UP001446871">
    <property type="component" value="Unassembled WGS sequence"/>
</dbReference>
<dbReference type="InterPro" id="IPR002893">
    <property type="entry name" value="Znf_MYND"/>
</dbReference>
<protein>
    <recommendedName>
        <fullName evidence="6">MYND-type domain-containing protein</fullName>
    </recommendedName>
</protein>
<evidence type="ECO:0000256" key="2">
    <source>
        <dbReference type="ARBA" id="ARBA00022771"/>
    </source>
</evidence>
<evidence type="ECO:0000313" key="8">
    <source>
        <dbReference type="Proteomes" id="UP001446871"/>
    </source>
</evidence>
<keyword evidence="2 4" id="KW-0863">Zinc-finger</keyword>
<comment type="caution">
    <text evidence="7">The sequence shown here is derived from an EMBL/GenBank/DDBJ whole genome shotgun (WGS) entry which is preliminary data.</text>
</comment>
<evidence type="ECO:0000256" key="3">
    <source>
        <dbReference type="ARBA" id="ARBA00022833"/>
    </source>
</evidence>